<dbReference type="InterPro" id="IPR003661">
    <property type="entry name" value="HisK_dim/P_dom"/>
</dbReference>
<dbReference type="PANTHER" id="PTHR43047">
    <property type="entry name" value="TWO-COMPONENT HISTIDINE PROTEIN KINASE"/>
    <property type="match status" value="1"/>
</dbReference>
<organism evidence="10 11">
    <name type="scientific">Roseateles saccharophilus</name>
    <name type="common">Pseudomonas saccharophila</name>
    <dbReference type="NCBI Taxonomy" id="304"/>
    <lineage>
        <taxon>Bacteria</taxon>
        <taxon>Pseudomonadati</taxon>
        <taxon>Pseudomonadota</taxon>
        <taxon>Betaproteobacteria</taxon>
        <taxon>Burkholderiales</taxon>
        <taxon>Sphaerotilaceae</taxon>
        <taxon>Roseateles</taxon>
    </lineage>
</organism>
<feature type="modified residue" description="4-aspartylphosphate" evidence="6">
    <location>
        <position position="519"/>
    </location>
</feature>
<dbReference type="SMART" id="SM00448">
    <property type="entry name" value="REC"/>
    <property type="match status" value="1"/>
</dbReference>
<feature type="domain" description="Histidine kinase" evidence="8">
    <location>
        <begin position="228"/>
        <end position="449"/>
    </location>
</feature>
<feature type="domain" description="Response regulatory" evidence="9">
    <location>
        <begin position="463"/>
        <end position="586"/>
    </location>
</feature>
<feature type="transmembrane region" description="Helical" evidence="7">
    <location>
        <begin position="98"/>
        <end position="118"/>
    </location>
</feature>
<sequence length="674" mass="72524">MRTPVIIVLGPTGTRWLFKVIVASGLFAWASETWLGVIEPSDRIAYPLIVSAFTALALLVWRQPQRLRLWQRTGVTLLALYFSLSMLVFTLRPDPGPSVYTLGSFAPWAMGGSLLLFTTWRAREALFISLGLLVLMLAPPTLLRFFGTPPQWLLEGWPLIANLGLCQTMFCIALWGLSRQIGRLTQLAPVAGGMATAEDLIKARMAELERSRAAAEAASRAKSDFLANIGHEIRTPMNTVLGLTRLLLEGRLHAEQRGRLTEVARAGESLVKLIDGLLDYADLDAGRMQLATEPLQLEQLLASAFDAVRPAAQAKQLELICDIASPELLGTAGARRGDAVRLTQLITELLVNAVKFTPAGQVKLSAAVDAAGGWVLRVRDSGVGMAPEQLARLFTPFAQAEASATRRFGGTGLGLAICRALAERMGGTLTARSAPGRGSEFELSLPPAPCPDLAPPAPPPARRVLLVQAAHSGGHETLIALLKALAPSSRVDLLTQGRQALARLVAMPASQPYDLLLIDWVLPDMEGSELLASLKDSGPPRARRTVLLSAFDTPVLRDRALRLGAEALCAKPLLPHMLRRLLDLDRPLPVDLPLANVSDPTVTGVDPNTLISELDTLLGEADSNALTLYEQHESAFIEALPAPQAKALAGAMQRFDFDEAQAALRGQTKDASKP</sequence>
<name>A0ABU1YFF4_ROSSA</name>
<keyword evidence="3 6" id="KW-0597">Phosphoprotein</keyword>
<keyword evidence="7" id="KW-0812">Transmembrane</keyword>
<feature type="transmembrane region" description="Helical" evidence="7">
    <location>
        <begin position="44"/>
        <end position="61"/>
    </location>
</feature>
<comment type="catalytic activity">
    <reaction evidence="1">
        <text>ATP + protein L-histidine = ADP + protein N-phospho-L-histidine.</text>
        <dbReference type="EC" id="2.7.13.3"/>
    </reaction>
</comment>
<dbReference type="PROSITE" id="PS50110">
    <property type="entry name" value="RESPONSE_REGULATORY"/>
    <property type="match status" value="1"/>
</dbReference>
<evidence type="ECO:0000313" key="11">
    <source>
        <dbReference type="Proteomes" id="UP001180453"/>
    </source>
</evidence>
<dbReference type="SUPFAM" id="SSF55874">
    <property type="entry name" value="ATPase domain of HSP90 chaperone/DNA topoisomerase II/histidine kinase"/>
    <property type="match status" value="1"/>
</dbReference>
<dbReference type="SUPFAM" id="SSF52172">
    <property type="entry name" value="CheY-like"/>
    <property type="match status" value="1"/>
</dbReference>
<dbReference type="Proteomes" id="UP001180453">
    <property type="component" value="Unassembled WGS sequence"/>
</dbReference>
<dbReference type="InterPro" id="IPR011006">
    <property type="entry name" value="CheY-like_superfamily"/>
</dbReference>
<evidence type="ECO:0000256" key="5">
    <source>
        <dbReference type="ARBA" id="ARBA00022777"/>
    </source>
</evidence>
<evidence type="ECO:0000256" key="3">
    <source>
        <dbReference type="ARBA" id="ARBA00022553"/>
    </source>
</evidence>
<dbReference type="InterPro" id="IPR001789">
    <property type="entry name" value="Sig_transdc_resp-reg_receiver"/>
</dbReference>
<protein>
    <recommendedName>
        <fullName evidence="2">histidine kinase</fullName>
        <ecNumber evidence="2">2.7.13.3</ecNumber>
    </recommendedName>
</protein>
<feature type="transmembrane region" description="Helical" evidence="7">
    <location>
        <begin position="73"/>
        <end position="92"/>
    </location>
</feature>
<evidence type="ECO:0000313" key="10">
    <source>
        <dbReference type="EMBL" id="MDR7267586.1"/>
    </source>
</evidence>
<evidence type="ECO:0000256" key="6">
    <source>
        <dbReference type="PROSITE-ProRule" id="PRU00169"/>
    </source>
</evidence>
<dbReference type="PROSITE" id="PS50109">
    <property type="entry name" value="HIS_KIN"/>
    <property type="match status" value="1"/>
</dbReference>
<evidence type="ECO:0000259" key="8">
    <source>
        <dbReference type="PROSITE" id="PS50109"/>
    </source>
</evidence>
<dbReference type="SMART" id="SM00387">
    <property type="entry name" value="HATPase_c"/>
    <property type="match status" value="1"/>
</dbReference>
<dbReference type="RefSeq" id="WP_310259585.1">
    <property type="nucleotide sequence ID" value="NZ_JAVDXU010000001.1"/>
</dbReference>
<dbReference type="CDD" id="cd00156">
    <property type="entry name" value="REC"/>
    <property type="match status" value="1"/>
</dbReference>
<dbReference type="SUPFAM" id="SSF47384">
    <property type="entry name" value="Homodimeric domain of signal transducing histidine kinase"/>
    <property type="match status" value="1"/>
</dbReference>
<dbReference type="Gene3D" id="1.10.287.130">
    <property type="match status" value="1"/>
</dbReference>
<dbReference type="InterPro" id="IPR005467">
    <property type="entry name" value="His_kinase_dom"/>
</dbReference>
<dbReference type="CDD" id="cd00082">
    <property type="entry name" value="HisKA"/>
    <property type="match status" value="1"/>
</dbReference>
<dbReference type="InterPro" id="IPR036097">
    <property type="entry name" value="HisK_dim/P_sf"/>
</dbReference>
<keyword evidence="7" id="KW-1133">Transmembrane helix</keyword>
<dbReference type="EMBL" id="JAVDXU010000001">
    <property type="protein sequence ID" value="MDR7267586.1"/>
    <property type="molecule type" value="Genomic_DNA"/>
</dbReference>
<evidence type="ECO:0000256" key="7">
    <source>
        <dbReference type="SAM" id="Phobius"/>
    </source>
</evidence>
<dbReference type="InterPro" id="IPR036890">
    <property type="entry name" value="HATPase_C_sf"/>
</dbReference>
<evidence type="ECO:0000256" key="1">
    <source>
        <dbReference type="ARBA" id="ARBA00000085"/>
    </source>
</evidence>
<dbReference type="EC" id="2.7.13.3" evidence="2"/>
<dbReference type="Pfam" id="PF02518">
    <property type="entry name" value="HATPase_c"/>
    <property type="match status" value="1"/>
</dbReference>
<evidence type="ECO:0000259" key="9">
    <source>
        <dbReference type="PROSITE" id="PS50110"/>
    </source>
</evidence>
<keyword evidence="5" id="KW-0418">Kinase</keyword>
<feature type="transmembrane region" description="Helical" evidence="7">
    <location>
        <begin position="16"/>
        <end position="38"/>
    </location>
</feature>
<comment type="caution">
    <text evidence="10">The sequence shown here is derived from an EMBL/GenBank/DDBJ whole genome shotgun (WGS) entry which is preliminary data.</text>
</comment>
<gene>
    <name evidence="10" type="ORF">J2X20_000215</name>
</gene>
<evidence type="ECO:0000256" key="2">
    <source>
        <dbReference type="ARBA" id="ARBA00012438"/>
    </source>
</evidence>
<keyword evidence="4" id="KW-0808">Transferase</keyword>
<keyword evidence="7" id="KW-0472">Membrane</keyword>
<evidence type="ECO:0000256" key="4">
    <source>
        <dbReference type="ARBA" id="ARBA00022679"/>
    </source>
</evidence>
<dbReference type="SMART" id="SM00388">
    <property type="entry name" value="HisKA"/>
    <property type="match status" value="1"/>
</dbReference>
<dbReference type="Pfam" id="PF00512">
    <property type="entry name" value="HisKA"/>
    <property type="match status" value="1"/>
</dbReference>
<dbReference type="PRINTS" id="PR00344">
    <property type="entry name" value="BCTRLSENSOR"/>
</dbReference>
<proteinExistence type="predicted"/>
<keyword evidence="11" id="KW-1185">Reference proteome</keyword>
<dbReference type="InterPro" id="IPR004358">
    <property type="entry name" value="Sig_transdc_His_kin-like_C"/>
</dbReference>
<dbReference type="InterPro" id="IPR003594">
    <property type="entry name" value="HATPase_dom"/>
</dbReference>
<dbReference type="Gene3D" id="3.40.50.2300">
    <property type="match status" value="1"/>
</dbReference>
<reference evidence="10 11" key="1">
    <citation type="submission" date="2023-07" db="EMBL/GenBank/DDBJ databases">
        <title>Sorghum-associated microbial communities from plants grown in Nebraska, USA.</title>
        <authorList>
            <person name="Schachtman D."/>
        </authorList>
    </citation>
    <scope>NUCLEOTIDE SEQUENCE [LARGE SCALE GENOMIC DNA]</scope>
    <source>
        <strain evidence="10 11">BE314</strain>
    </source>
</reference>
<accession>A0ABU1YFF4</accession>
<dbReference type="CDD" id="cd16922">
    <property type="entry name" value="HATPase_EvgS-ArcB-TorS-like"/>
    <property type="match status" value="1"/>
</dbReference>
<dbReference type="Pfam" id="PF00072">
    <property type="entry name" value="Response_reg"/>
    <property type="match status" value="1"/>
</dbReference>
<feature type="transmembrane region" description="Helical" evidence="7">
    <location>
        <begin position="125"/>
        <end position="147"/>
    </location>
</feature>
<dbReference type="Gene3D" id="3.30.565.10">
    <property type="entry name" value="Histidine kinase-like ATPase, C-terminal domain"/>
    <property type="match status" value="1"/>
</dbReference>